<evidence type="ECO:0000256" key="3">
    <source>
        <dbReference type="ARBA" id="ARBA00022448"/>
    </source>
</evidence>
<evidence type="ECO:0000256" key="2">
    <source>
        <dbReference type="ARBA" id="ARBA00008520"/>
    </source>
</evidence>
<evidence type="ECO:0000256" key="6">
    <source>
        <dbReference type="ARBA" id="ARBA00049753"/>
    </source>
</evidence>
<dbReference type="Proteomes" id="UP000267654">
    <property type="component" value="Unassembled WGS sequence"/>
</dbReference>
<sequence>MQKKFIGIALTICIFLFAGLVGLANSSSKLIIYHWWTAGGEKEAIDSVFNKFNQKYPDIEIVENPIAGGGGGIMRAQIKTMIMAGQSPDTFQLTYGTGMIGSFAEVLDPIDDLWKDFPVPAMVKKMGTIKNHQYGIPLNIMRNNCLWYNKAIIDKLGIAMPLETLYDFYIACEKVKNAGYIPYAVGAGGGQKFWWVHIAEQFLLGLPHGGPEYITKLYGGKADPANDPAIRELLEALRRLVVNKYINSDYAALTWDQAADLLMTNKAAFYQMGDWAKGHFTSAGWKPKVDFDYQPSPGTSGYFTLHLDCFVLPKGAPHRDAAIKWLKFLKTVEAETAFCPIKGATPPRLDAPIDMYDAISKDILNSFRNPKTKIVQSAWAQPPEAWLDVYGDMLSAFVIDPDVEKGVKDFASAYKRVFGFK</sequence>
<comment type="caution">
    <text evidence="7">The sequence shown here is derived from an EMBL/GenBank/DDBJ whole genome shotgun (WGS) entry which is preliminary data.</text>
</comment>
<evidence type="ECO:0000313" key="7">
    <source>
        <dbReference type="EMBL" id="RLE15244.1"/>
    </source>
</evidence>
<dbReference type="Gene3D" id="3.40.190.10">
    <property type="entry name" value="Periplasmic binding protein-like II"/>
    <property type="match status" value="2"/>
</dbReference>
<evidence type="ECO:0000256" key="1">
    <source>
        <dbReference type="ARBA" id="ARBA00004196"/>
    </source>
</evidence>
<name>A0A662DHA5_UNCAE</name>
<dbReference type="InterPro" id="IPR006059">
    <property type="entry name" value="SBP"/>
</dbReference>
<comment type="subcellular location">
    <subcellularLocation>
        <location evidence="1">Cell envelope</location>
    </subcellularLocation>
</comment>
<dbReference type="AlphaFoldDB" id="A0A662DHA5"/>
<proteinExistence type="inferred from homology"/>
<organism evidence="7 8">
    <name type="scientific">Aerophobetes bacterium</name>
    <dbReference type="NCBI Taxonomy" id="2030807"/>
    <lineage>
        <taxon>Bacteria</taxon>
        <taxon>Candidatus Aerophobota</taxon>
    </lineage>
</organism>
<keyword evidence="3" id="KW-0813">Transport</keyword>
<dbReference type="InterPro" id="IPR050490">
    <property type="entry name" value="Bact_solute-bd_prot1"/>
</dbReference>
<protein>
    <recommendedName>
        <fullName evidence="6">Probable sugar-binding periplasmic protein</fullName>
    </recommendedName>
</protein>
<evidence type="ECO:0000313" key="8">
    <source>
        <dbReference type="Proteomes" id="UP000267654"/>
    </source>
</evidence>
<gene>
    <name evidence="7" type="ORF">DRI96_00180</name>
</gene>
<reference evidence="7 8" key="1">
    <citation type="submission" date="2018-06" db="EMBL/GenBank/DDBJ databases">
        <title>Extensive metabolic versatility and redundancy in microbially diverse, dynamic hydrothermal sediments.</title>
        <authorList>
            <person name="Dombrowski N."/>
            <person name="Teske A."/>
            <person name="Baker B.J."/>
        </authorList>
    </citation>
    <scope>NUCLEOTIDE SEQUENCE [LARGE SCALE GENOMIC DNA]</scope>
    <source>
        <strain evidence="7">B19_G9</strain>
    </source>
</reference>
<comment type="similarity">
    <text evidence="2">Belongs to the bacterial solute-binding protein 1 family.</text>
</comment>
<dbReference type="PANTHER" id="PTHR43649:SF28">
    <property type="entry name" value="BINDING PROTEIN COMPONENT OF ABC SUGAR TRANSPORTER-RELATED"/>
    <property type="match status" value="1"/>
</dbReference>
<evidence type="ECO:0000256" key="5">
    <source>
        <dbReference type="ARBA" id="ARBA00049629"/>
    </source>
</evidence>
<keyword evidence="4" id="KW-0732">Signal</keyword>
<evidence type="ECO:0000256" key="4">
    <source>
        <dbReference type="ARBA" id="ARBA00022729"/>
    </source>
</evidence>
<dbReference type="Pfam" id="PF01547">
    <property type="entry name" value="SBP_bac_1"/>
    <property type="match status" value="1"/>
</dbReference>
<dbReference type="PANTHER" id="PTHR43649">
    <property type="entry name" value="ARABINOSE-BINDING PROTEIN-RELATED"/>
    <property type="match status" value="1"/>
</dbReference>
<accession>A0A662DHA5</accession>
<dbReference type="GO" id="GO:0030313">
    <property type="term" value="C:cell envelope"/>
    <property type="evidence" value="ECO:0007669"/>
    <property type="project" value="UniProtKB-SubCell"/>
</dbReference>
<comment type="function">
    <text evidence="5">Part of a binding-protein-dependent transport system for a sugar.</text>
</comment>
<dbReference type="SUPFAM" id="SSF53850">
    <property type="entry name" value="Periplasmic binding protein-like II"/>
    <property type="match status" value="1"/>
</dbReference>
<dbReference type="EMBL" id="QMQB01000004">
    <property type="protein sequence ID" value="RLE15244.1"/>
    <property type="molecule type" value="Genomic_DNA"/>
</dbReference>